<dbReference type="InterPro" id="IPR002068">
    <property type="entry name" value="A-crystallin/Hsp20_dom"/>
</dbReference>
<dbReference type="PANTHER" id="PTHR34661">
    <property type="entry name" value="INCREASED DNA METHYLATION 3"/>
    <property type="match status" value="1"/>
</dbReference>
<dbReference type="Gramene" id="KCW61769">
    <property type="protein sequence ID" value="KCW61769"/>
    <property type="gene ID" value="EUGRSUZ_H04477"/>
</dbReference>
<evidence type="ECO:0000259" key="2">
    <source>
        <dbReference type="PROSITE" id="PS01031"/>
    </source>
</evidence>
<dbReference type="FunFam" id="2.60.40.790:FF:000049">
    <property type="entry name" value="Increased DNA methylation 3"/>
    <property type="match status" value="1"/>
</dbReference>
<dbReference type="PROSITE" id="PS01031">
    <property type="entry name" value="SHSP"/>
    <property type="match status" value="1"/>
</dbReference>
<proteinExistence type="inferred from homology"/>
<dbReference type="OrthoDB" id="1512991at2759"/>
<dbReference type="Gene3D" id="2.60.40.790">
    <property type="match status" value="1"/>
</dbReference>
<sequence>MSSRGRTNNGTEQHIDPQLPILDVAPLNSVPYFGPPISHSNVAPSQLEMETEAGESVGPSIMYFPSHSTEEWDKLLAAAKSGVGLVGSAAMGRMGPIVGAVDIGECEDSYLFRVSLPGVSRDEKDFRCDVEPDGKIFIKGVTTTGEKTVVKDSQIFKMTQNLCPPGHFSISFQLPGPVNHQQLTGFFGTNGILEGIVKKRHY</sequence>
<dbReference type="OMA" id="GHFSITF"/>
<dbReference type="GO" id="GO:0005634">
    <property type="term" value="C:nucleus"/>
    <property type="evidence" value="ECO:0000318"/>
    <property type="project" value="GO_Central"/>
</dbReference>
<organism evidence="3">
    <name type="scientific">Eucalyptus grandis</name>
    <name type="common">Flooded gum</name>
    <dbReference type="NCBI Taxonomy" id="71139"/>
    <lineage>
        <taxon>Eukaryota</taxon>
        <taxon>Viridiplantae</taxon>
        <taxon>Streptophyta</taxon>
        <taxon>Embryophyta</taxon>
        <taxon>Tracheophyta</taxon>
        <taxon>Spermatophyta</taxon>
        <taxon>Magnoliopsida</taxon>
        <taxon>eudicotyledons</taxon>
        <taxon>Gunneridae</taxon>
        <taxon>Pentapetalae</taxon>
        <taxon>rosids</taxon>
        <taxon>malvids</taxon>
        <taxon>Myrtales</taxon>
        <taxon>Myrtaceae</taxon>
        <taxon>Myrtoideae</taxon>
        <taxon>Eucalypteae</taxon>
        <taxon>Eucalyptus</taxon>
    </lineage>
</organism>
<comment type="similarity">
    <text evidence="1">Belongs to the small heat shock protein (HSP20) family.</text>
</comment>
<feature type="domain" description="SHSP" evidence="2">
    <location>
        <begin position="92"/>
        <end position="202"/>
    </location>
</feature>
<reference evidence="3" key="1">
    <citation type="submission" date="2013-07" db="EMBL/GenBank/DDBJ databases">
        <title>The genome of Eucalyptus grandis.</title>
        <authorList>
            <person name="Schmutz J."/>
            <person name="Hayes R."/>
            <person name="Myburg A."/>
            <person name="Tuskan G."/>
            <person name="Grattapaglia D."/>
            <person name="Rokhsar D.S."/>
        </authorList>
    </citation>
    <scope>NUCLEOTIDE SEQUENCE</scope>
    <source>
        <tissue evidence="3">Leaf extractions</tissue>
    </source>
</reference>
<dbReference type="EMBL" id="KK198760">
    <property type="protein sequence ID" value="KCW61769.1"/>
    <property type="molecule type" value="Genomic_DNA"/>
</dbReference>
<accession>A0A059B6V0</accession>
<dbReference type="CDD" id="cd06464">
    <property type="entry name" value="ACD_sHsps-like"/>
    <property type="match status" value="1"/>
</dbReference>
<evidence type="ECO:0000313" key="3">
    <source>
        <dbReference type="EMBL" id="KCW61769.1"/>
    </source>
</evidence>
<dbReference type="InterPro" id="IPR008978">
    <property type="entry name" value="HSP20-like_chaperone"/>
</dbReference>
<dbReference type="eggNOG" id="ENOG502RZDC">
    <property type="taxonomic scope" value="Eukaryota"/>
</dbReference>
<dbReference type="FunCoup" id="A0A059B6V0">
    <property type="interactions" value="667"/>
</dbReference>
<protein>
    <recommendedName>
        <fullName evidence="2">SHSP domain-containing protein</fullName>
    </recommendedName>
</protein>
<dbReference type="AlphaFoldDB" id="A0A059B6V0"/>
<dbReference type="InParanoid" id="A0A059B6V0"/>
<dbReference type="SUPFAM" id="SSF49764">
    <property type="entry name" value="HSP20-like chaperones"/>
    <property type="match status" value="1"/>
</dbReference>
<dbReference type="KEGG" id="egr:104415542"/>
<evidence type="ECO:0000256" key="1">
    <source>
        <dbReference type="PROSITE-ProRule" id="PRU00285"/>
    </source>
</evidence>
<dbReference type="InterPro" id="IPR039321">
    <property type="entry name" value="IDM2/3-like"/>
</dbReference>
<dbReference type="PANTHER" id="PTHR34661:SF8">
    <property type="entry name" value="ALPHA-CRYSTALLIN DOMAIN-CONTAINING PROTEIN 22.3"/>
    <property type="match status" value="1"/>
</dbReference>
<name>A0A059B6V0_EUCGR</name>
<gene>
    <name evidence="3" type="ORF">EUGRSUZ_H04477</name>
</gene>